<protein>
    <submittedName>
        <fullName evidence="1">Uncharacterized protein</fullName>
    </submittedName>
</protein>
<keyword evidence="2" id="KW-1185">Reference proteome</keyword>
<comment type="caution">
    <text evidence="1">The sequence shown here is derived from an EMBL/GenBank/DDBJ whole genome shotgun (WGS) entry which is preliminary data.</text>
</comment>
<reference evidence="1" key="1">
    <citation type="submission" date="2024-09" db="EMBL/GenBank/DDBJ databases">
        <title>Black Yeasts Isolated from many extreme environments.</title>
        <authorList>
            <person name="Coleine C."/>
            <person name="Stajich J.E."/>
            <person name="Selbmann L."/>
        </authorList>
    </citation>
    <scope>NUCLEOTIDE SEQUENCE</scope>
    <source>
        <strain evidence="1">CCFEE 5737</strain>
    </source>
</reference>
<sequence length="186" mass="20046">MRIPAYGHGKNESGLDSGEVASGDNGAKATQLNLKSGDSHDSDTAYSVVGRRMLPVGSNCGELMSIGCSIGKRSNTRSSLPGMSERPASMLEKGTDVSRKQFDNGDDTKPVSAKRKRKVAFEDDEDECLAAKRLKPTSEKSDWHTEDAIDVEKEADKLRGADDKVAKSLFPTKGDTVGTQTNVRPR</sequence>
<evidence type="ECO:0000313" key="2">
    <source>
        <dbReference type="Proteomes" id="UP001186974"/>
    </source>
</evidence>
<dbReference type="EMBL" id="JAWDJW010007205">
    <property type="protein sequence ID" value="KAK3062611.1"/>
    <property type="molecule type" value="Genomic_DNA"/>
</dbReference>
<proteinExistence type="predicted"/>
<evidence type="ECO:0000313" key="1">
    <source>
        <dbReference type="EMBL" id="KAK3062611.1"/>
    </source>
</evidence>
<accession>A0ACC3D6T4</accession>
<organism evidence="1 2">
    <name type="scientific">Coniosporium uncinatum</name>
    <dbReference type="NCBI Taxonomy" id="93489"/>
    <lineage>
        <taxon>Eukaryota</taxon>
        <taxon>Fungi</taxon>
        <taxon>Dikarya</taxon>
        <taxon>Ascomycota</taxon>
        <taxon>Pezizomycotina</taxon>
        <taxon>Dothideomycetes</taxon>
        <taxon>Dothideomycetes incertae sedis</taxon>
        <taxon>Coniosporium</taxon>
    </lineage>
</organism>
<name>A0ACC3D6T4_9PEZI</name>
<gene>
    <name evidence="1" type="ORF">LTS18_003698</name>
</gene>
<dbReference type="Proteomes" id="UP001186974">
    <property type="component" value="Unassembled WGS sequence"/>
</dbReference>